<dbReference type="Gene3D" id="2.40.50.1070">
    <property type="match status" value="1"/>
</dbReference>
<dbReference type="PROSITE" id="PS51687">
    <property type="entry name" value="SAM_MT_RNA_M5U"/>
    <property type="match status" value="1"/>
</dbReference>
<organism evidence="7 8">
    <name type="scientific">Lentibacillus kimchii</name>
    <dbReference type="NCBI Taxonomy" id="1542911"/>
    <lineage>
        <taxon>Bacteria</taxon>
        <taxon>Bacillati</taxon>
        <taxon>Bacillota</taxon>
        <taxon>Bacilli</taxon>
        <taxon>Bacillales</taxon>
        <taxon>Bacillaceae</taxon>
        <taxon>Lentibacillus</taxon>
    </lineage>
</organism>
<dbReference type="Gene3D" id="3.40.50.150">
    <property type="entry name" value="Vaccinia Virus protein VP39"/>
    <property type="match status" value="1"/>
</dbReference>
<feature type="active site" evidence="5">
    <location>
        <position position="450"/>
    </location>
</feature>
<dbReference type="PROSITE" id="PS01230">
    <property type="entry name" value="TRMA_1"/>
    <property type="match status" value="1"/>
</dbReference>
<dbReference type="GO" id="GO:0008168">
    <property type="term" value="F:methyltransferase activity"/>
    <property type="evidence" value="ECO:0007669"/>
    <property type="project" value="UniProtKB-KW"/>
</dbReference>
<dbReference type="PANTHER" id="PTHR11061:SF30">
    <property type="entry name" value="TRNA (URACIL(54)-C(5))-METHYLTRANSFERASE"/>
    <property type="match status" value="1"/>
</dbReference>
<reference evidence="8" key="1">
    <citation type="journal article" date="2019" name="Int. J. Syst. Evol. Microbiol.">
        <title>The Global Catalogue of Microorganisms (GCM) 10K type strain sequencing project: providing services to taxonomists for standard genome sequencing and annotation.</title>
        <authorList>
            <consortium name="The Broad Institute Genomics Platform"/>
            <consortium name="The Broad Institute Genome Sequencing Center for Infectious Disease"/>
            <person name="Wu L."/>
            <person name="Ma J."/>
        </authorList>
    </citation>
    <scope>NUCLEOTIDE SEQUENCE [LARGE SCALE GENOMIC DNA]</scope>
    <source>
        <strain evidence="8">JCM 30234</strain>
    </source>
</reference>
<keyword evidence="1 4" id="KW-0489">Methyltransferase</keyword>
<dbReference type="InterPro" id="IPR030391">
    <property type="entry name" value="MeTrfase_TrmA_CS"/>
</dbReference>
<evidence type="ECO:0000256" key="6">
    <source>
        <dbReference type="SAM" id="MobiDB-lite"/>
    </source>
</evidence>
<evidence type="ECO:0000313" key="8">
    <source>
        <dbReference type="Proteomes" id="UP001596620"/>
    </source>
</evidence>
<evidence type="ECO:0000256" key="1">
    <source>
        <dbReference type="ARBA" id="ARBA00022603"/>
    </source>
</evidence>
<feature type="compositionally biased region" description="Basic and acidic residues" evidence="6">
    <location>
        <begin position="1"/>
        <end position="12"/>
    </location>
</feature>
<dbReference type="InterPro" id="IPR012340">
    <property type="entry name" value="NA-bd_OB-fold"/>
</dbReference>
<protein>
    <submittedName>
        <fullName evidence="7">23S rRNA (Uracil(1939)-C(5))-methyltransferase RlmD</fullName>
        <ecNumber evidence="7">2.1.1.190</ecNumber>
    </submittedName>
</protein>
<feature type="active site" description="Nucleophile" evidence="4">
    <location>
        <position position="450"/>
    </location>
</feature>
<keyword evidence="8" id="KW-1185">Reference proteome</keyword>
<dbReference type="RefSeq" id="WP_382358779.1">
    <property type="nucleotide sequence ID" value="NZ_JBHTGR010000017.1"/>
</dbReference>
<name>A0ABW2UXE2_9BACI</name>
<accession>A0ABW2UXE2</accession>
<dbReference type="GO" id="GO:0032259">
    <property type="term" value="P:methylation"/>
    <property type="evidence" value="ECO:0007669"/>
    <property type="project" value="UniProtKB-KW"/>
</dbReference>
<feature type="binding site" evidence="4">
    <location>
        <position position="375"/>
    </location>
    <ligand>
        <name>S-adenosyl-L-methionine</name>
        <dbReference type="ChEBI" id="CHEBI:59789"/>
    </ligand>
</feature>
<dbReference type="CDD" id="cd02440">
    <property type="entry name" value="AdoMet_MTases"/>
    <property type="match status" value="1"/>
</dbReference>
<evidence type="ECO:0000256" key="4">
    <source>
        <dbReference type="PROSITE-ProRule" id="PRU01024"/>
    </source>
</evidence>
<keyword evidence="3 4" id="KW-0949">S-adenosyl-L-methionine</keyword>
<dbReference type="NCBIfam" id="TIGR00479">
    <property type="entry name" value="rumA"/>
    <property type="match status" value="1"/>
</dbReference>
<feature type="binding site" evidence="4">
    <location>
        <position position="325"/>
    </location>
    <ligand>
        <name>S-adenosyl-L-methionine</name>
        <dbReference type="ChEBI" id="CHEBI:59789"/>
    </ligand>
</feature>
<dbReference type="InterPro" id="IPR030390">
    <property type="entry name" value="MeTrfase_TrmA_AS"/>
</dbReference>
<sequence length="499" mass="55042">MSKQKNRNDKKPAQSNHQSGKPNKKQGPAKGKPKGGNPKNSSPNARQGGPKATTAKVTCSRLTNEGKGLVEWEGKQLEVAHLLPGETAEVRVSKKGRFGDAELKRVLHQSEDRVEPPCPYYEQCGGCQLQHMSNQAQGQFKQNTVDALMKPFGKPEPILTMDHPYDYRNKSQMAIGRNKDRQVIGGLYAQNTHQIIPMDRCLIHDPKADEIVQTIKGMMKSFKMQPYNEDTGQGFLRHVLIKVGQTSGEIMVVLVAASPIFKGKNNFITALRKAHPEITTLLLNINKRNTSAVLGDQEKVLFGKGTITDTLGGMTFEISAKSFYQINPAQTEKLYTKAIEMANLTGKETVVDAYSGIGTISLIASQKAGSVMGVELNQDAVRDAIRNSKRNGVKNARFYQGDAGEFMVQMASRGEKADVVLMDPPRSGSDEAFLSSIAKLKPKRVVYVSCNPETQARDLKYLTKHGYAVEAIQPVDMFPQTYHVEAVAKLVRKEKAGKR</sequence>
<evidence type="ECO:0000256" key="5">
    <source>
        <dbReference type="PROSITE-ProRule" id="PRU10015"/>
    </source>
</evidence>
<keyword evidence="2 4" id="KW-0808">Transferase</keyword>
<feature type="binding site" evidence="4">
    <location>
        <position position="423"/>
    </location>
    <ligand>
        <name>S-adenosyl-L-methionine</name>
        <dbReference type="ChEBI" id="CHEBI:59789"/>
    </ligand>
</feature>
<comment type="caution">
    <text evidence="7">The sequence shown here is derived from an EMBL/GenBank/DDBJ whole genome shotgun (WGS) entry which is preliminary data.</text>
</comment>
<dbReference type="PANTHER" id="PTHR11061">
    <property type="entry name" value="RNA M5U METHYLTRANSFERASE"/>
    <property type="match status" value="1"/>
</dbReference>
<dbReference type="Proteomes" id="UP001596620">
    <property type="component" value="Unassembled WGS sequence"/>
</dbReference>
<feature type="compositionally biased region" description="Low complexity" evidence="6">
    <location>
        <begin position="25"/>
        <end position="44"/>
    </location>
</feature>
<gene>
    <name evidence="7" type="primary">rlmD</name>
    <name evidence="7" type="ORF">ACFQU8_08435</name>
</gene>
<dbReference type="InterPro" id="IPR010280">
    <property type="entry name" value="U5_MeTrfase_fam"/>
</dbReference>
<dbReference type="InterPro" id="IPR029063">
    <property type="entry name" value="SAM-dependent_MTases_sf"/>
</dbReference>
<dbReference type="SUPFAM" id="SSF53335">
    <property type="entry name" value="S-adenosyl-L-methionine-dependent methyltransferases"/>
    <property type="match status" value="1"/>
</dbReference>
<evidence type="ECO:0000256" key="2">
    <source>
        <dbReference type="ARBA" id="ARBA00022679"/>
    </source>
</evidence>
<evidence type="ECO:0000256" key="3">
    <source>
        <dbReference type="ARBA" id="ARBA00022691"/>
    </source>
</evidence>
<proteinExistence type="inferred from homology"/>
<feature type="region of interest" description="Disordered" evidence="6">
    <location>
        <begin position="1"/>
        <end position="57"/>
    </location>
</feature>
<dbReference type="EC" id="2.1.1.190" evidence="7"/>
<dbReference type="EMBL" id="JBHTGR010000017">
    <property type="protein sequence ID" value="MFC7747261.1"/>
    <property type="molecule type" value="Genomic_DNA"/>
</dbReference>
<evidence type="ECO:0000313" key="7">
    <source>
        <dbReference type="EMBL" id="MFC7747261.1"/>
    </source>
</evidence>
<dbReference type="Pfam" id="PF05958">
    <property type="entry name" value="tRNA_U5-meth_tr"/>
    <property type="match status" value="1"/>
</dbReference>
<dbReference type="Gene3D" id="2.40.50.140">
    <property type="entry name" value="Nucleic acid-binding proteins"/>
    <property type="match status" value="1"/>
</dbReference>
<dbReference type="PROSITE" id="PS01231">
    <property type="entry name" value="TRMA_2"/>
    <property type="match status" value="1"/>
</dbReference>
<feature type="binding site" evidence="4">
    <location>
        <position position="354"/>
    </location>
    <ligand>
        <name>S-adenosyl-L-methionine</name>
        <dbReference type="ChEBI" id="CHEBI:59789"/>
    </ligand>
</feature>
<dbReference type="SUPFAM" id="SSF50249">
    <property type="entry name" value="Nucleic acid-binding proteins"/>
    <property type="match status" value="1"/>
</dbReference>
<comment type="similarity">
    <text evidence="4">Belongs to the class I-like SAM-binding methyltransferase superfamily. RNA M5U methyltransferase family.</text>
</comment>